<organism evidence="2 3">
    <name type="scientific">Candidatus Coprenecus avistercoris</name>
    <dbReference type="NCBI Taxonomy" id="2840730"/>
    <lineage>
        <taxon>Bacteria</taxon>
        <taxon>Pseudomonadati</taxon>
        <taxon>Bacteroidota</taxon>
        <taxon>Bacteroidia</taxon>
        <taxon>Bacteroidales</taxon>
        <taxon>Rikenellaceae</taxon>
        <taxon>Rikenellaceae incertae sedis</taxon>
        <taxon>Candidatus Coprenecus</taxon>
    </lineage>
</organism>
<dbReference type="InterPro" id="IPR021428">
    <property type="entry name" value="DUF3078"/>
</dbReference>
<dbReference type="Pfam" id="PF11276">
    <property type="entry name" value="DUF3078"/>
    <property type="match status" value="1"/>
</dbReference>
<reference evidence="2" key="2">
    <citation type="journal article" date="2021" name="PeerJ">
        <title>Extensive microbial diversity within the chicken gut microbiome revealed by metagenomics and culture.</title>
        <authorList>
            <person name="Gilroy R."/>
            <person name="Ravi A."/>
            <person name="Getino M."/>
            <person name="Pursley I."/>
            <person name="Horton D.L."/>
            <person name="Alikhan N.F."/>
            <person name="Baker D."/>
            <person name="Gharbi K."/>
            <person name="Hall N."/>
            <person name="Watson M."/>
            <person name="Adriaenssens E.M."/>
            <person name="Foster-Nyarko E."/>
            <person name="Jarju S."/>
            <person name="Secka A."/>
            <person name="Antonio M."/>
            <person name="Oren A."/>
            <person name="Chaudhuri R.R."/>
            <person name="La Ragione R."/>
            <person name="Hildebrand F."/>
            <person name="Pallen M.J."/>
        </authorList>
    </citation>
    <scope>NUCLEOTIDE SEQUENCE</scope>
    <source>
        <strain evidence="2">ChiHjej13B12-12457</strain>
    </source>
</reference>
<dbReference type="Proteomes" id="UP000886744">
    <property type="component" value="Unassembled WGS sequence"/>
</dbReference>
<comment type="caution">
    <text evidence="2">The sequence shown here is derived from an EMBL/GenBank/DDBJ whole genome shotgun (WGS) entry which is preliminary data.</text>
</comment>
<evidence type="ECO:0000313" key="3">
    <source>
        <dbReference type="Proteomes" id="UP000886744"/>
    </source>
</evidence>
<dbReference type="AlphaFoldDB" id="A0A9D1E1F3"/>
<protein>
    <submittedName>
        <fullName evidence="2">DUF3078 domain-containing protein</fullName>
    </submittedName>
</protein>
<gene>
    <name evidence="2" type="ORF">IAC94_06095</name>
</gene>
<feature type="chain" id="PRO_5039323673" evidence="1">
    <location>
        <begin position="26"/>
        <end position="358"/>
    </location>
</feature>
<accession>A0A9D1E1F3</accession>
<proteinExistence type="predicted"/>
<dbReference type="EMBL" id="DVHI01000074">
    <property type="protein sequence ID" value="HIR63075.1"/>
    <property type="molecule type" value="Genomic_DNA"/>
</dbReference>
<sequence>MSKRYFIGSVLLAAVLCCHASDALASDRKKERATDVDYKEIKSVEIDTSALDPAQKVCFGIVSSIDGSAVDTASKEEPKYWTNGILTQVGFSQVSLTNWAEGGSANVSLNGLIDANANYAKDKMIFENRLKISYGFVQSFERGTPLNQQFDKSDDRVQLDSKWGWMLKDKLYFSSLFNFRTQLTPTYEYVTAEDGTVTRNAQSNFMAPGYLSLGFGINYRPFNFLSFNISPATGNLVVVTDENLRETYGNDPGQAVRAEFGAQLKMDVNYTWKILKISSALTLFSNYLDHPENIQVYWDVDASLALTKVLTLTARTNLIYDENIMIADEFGITAPRVQFKEIVSLGLTWTFGQYIKPE</sequence>
<keyword evidence="1" id="KW-0732">Signal</keyword>
<reference evidence="2" key="1">
    <citation type="submission" date="2020-10" db="EMBL/GenBank/DDBJ databases">
        <authorList>
            <person name="Gilroy R."/>
        </authorList>
    </citation>
    <scope>NUCLEOTIDE SEQUENCE</scope>
    <source>
        <strain evidence="2">ChiHjej13B12-12457</strain>
    </source>
</reference>
<feature type="signal peptide" evidence="1">
    <location>
        <begin position="1"/>
        <end position="25"/>
    </location>
</feature>
<evidence type="ECO:0000313" key="2">
    <source>
        <dbReference type="EMBL" id="HIR63075.1"/>
    </source>
</evidence>
<evidence type="ECO:0000256" key="1">
    <source>
        <dbReference type="SAM" id="SignalP"/>
    </source>
</evidence>
<name>A0A9D1E1F3_9BACT</name>